<dbReference type="PROSITE" id="PS00175">
    <property type="entry name" value="PG_MUTASE"/>
    <property type="match status" value="1"/>
</dbReference>
<dbReference type="InterPro" id="IPR001345">
    <property type="entry name" value="PG/BPGM_mutase_AS"/>
</dbReference>
<dbReference type="Pfam" id="PF00300">
    <property type="entry name" value="His_Phos_1"/>
    <property type="match status" value="1"/>
</dbReference>
<comment type="caution">
    <text evidence="1">The sequence shown here is derived from an EMBL/GenBank/DDBJ whole genome shotgun (WGS) entry which is preliminary data.</text>
</comment>
<evidence type="ECO:0000313" key="1">
    <source>
        <dbReference type="EMBL" id="MFC0209552.1"/>
    </source>
</evidence>
<dbReference type="PRINTS" id="PR00991">
    <property type="entry name" value="6PFRUCTKNASE"/>
</dbReference>
<dbReference type="RefSeq" id="WP_261520347.1">
    <property type="nucleotide sequence ID" value="NZ_JAODNW010000010.1"/>
</dbReference>
<gene>
    <name evidence="1" type="ORF">ACFFJ2_14190</name>
</gene>
<dbReference type="InterPro" id="IPR029033">
    <property type="entry name" value="His_PPase_superfam"/>
</dbReference>
<name>A0ABV6DAC4_9HYPH</name>
<keyword evidence="2" id="KW-1185">Reference proteome</keyword>
<dbReference type="EMBL" id="JBHLXD010000024">
    <property type="protein sequence ID" value="MFC0209552.1"/>
    <property type="molecule type" value="Genomic_DNA"/>
</dbReference>
<dbReference type="Proteomes" id="UP001589755">
    <property type="component" value="Unassembled WGS sequence"/>
</dbReference>
<reference evidence="1 2" key="1">
    <citation type="submission" date="2024-09" db="EMBL/GenBank/DDBJ databases">
        <authorList>
            <person name="Sun Q."/>
            <person name="Mori K."/>
        </authorList>
    </citation>
    <scope>NUCLEOTIDE SEQUENCE [LARGE SCALE GENOMIC DNA]</scope>
    <source>
        <strain evidence="1 2">CCM 8543</strain>
    </source>
</reference>
<dbReference type="SMART" id="SM00855">
    <property type="entry name" value="PGAM"/>
    <property type="match status" value="1"/>
</dbReference>
<dbReference type="Gene3D" id="3.40.50.1240">
    <property type="entry name" value="Phosphoglycerate mutase-like"/>
    <property type="match status" value="1"/>
</dbReference>
<evidence type="ECO:0000313" key="2">
    <source>
        <dbReference type="Proteomes" id="UP001589755"/>
    </source>
</evidence>
<dbReference type="PIRSF" id="PIRSF000709">
    <property type="entry name" value="6PFK_2-Ptase"/>
    <property type="match status" value="1"/>
</dbReference>
<protein>
    <submittedName>
        <fullName evidence="1">Histidine phosphatase family protein</fullName>
    </submittedName>
</protein>
<accession>A0ABV6DAC4</accession>
<proteinExistence type="predicted"/>
<organism evidence="1 2">
    <name type="scientific">Chelativorans intermedius</name>
    <dbReference type="NCBI Taxonomy" id="515947"/>
    <lineage>
        <taxon>Bacteria</taxon>
        <taxon>Pseudomonadati</taxon>
        <taxon>Pseudomonadota</taxon>
        <taxon>Alphaproteobacteria</taxon>
        <taxon>Hyphomicrobiales</taxon>
        <taxon>Phyllobacteriaceae</taxon>
        <taxon>Chelativorans</taxon>
    </lineage>
</organism>
<dbReference type="PANTHER" id="PTHR48100">
    <property type="entry name" value="BROAD-SPECIFICITY PHOSPHATASE YOR283W-RELATED"/>
    <property type="match status" value="1"/>
</dbReference>
<dbReference type="CDD" id="cd07067">
    <property type="entry name" value="HP_PGM_like"/>
    <property type="match status" value="1"/>
</dbReference>
<dbReference type="SUPFAM" id="SSF53254">
    <property type="entry name" value="Phosphoglycerate mutase-like"/>
    <property type="match status" value="1"/>
</dbReference>
<sequence length="195" mass="22411">MLPLLYILRHGETDWNVEGRLQGQADTDINARGRAQAERNGRRLAALIKDPGIFDFVASPMRRTVETMQRVRTQLGLVPQGFRTDARLKEVHFGDWQGFTYAELEAHQPGCTQERARRKWHFLPPGREAESYEILAGRVRSWLDEVECPTVCVTHGGVMRTLFYWLGDLPPEKACELSIPQDRILRIADGKLEWL</sequence>
<dbReference type="InterPro" id="IPR003094">
    <property type="entry name" value="6Pfruct_kin"/>
</dbReference>
<dbReference type="InterPro" id="IPR050275">
    <property type="entry name" value="PGM_Phosphatase"/>
</dbReference>
<dbReference type="PANTHER" id="PTHR48100:SF59">
    <property type="entry name" value="ADENOSYLCOBALAMIN_ALPHA-RIBAZOLE PHOSPHATASE"/>
    <property type="match status" value="1"/>
</dbReference>
<dbReference type="InterPro" id="IPR013078">
    <property type="entry name" value="His_Pase_superF_clade-1"/>
</dbReference>